<name>A0A081BTX5_VECG1</name>
<protein>
    <submittedName>
        <fullName evidence="1">Uncharacterized protein</fullName>
    </submittedName>
</protein>
<accession>A0A081BTX5</accession>
<dbReference type="HOGENOM" id="CLU_584839_0_0_0"/>
<dbReference type="Proteomes" id="UP000030661">
    <property type="component" value="Unassembled WGS sequence"/>
</dbReference>
<evidence type="ECO:0000313" key="2">
    <source>
        <dbReference type="Proteomes" id="UP000030661"/>
    </source>
</evidence>
<proteinExistence type="predicted"/>
<gene>
    <name evidence="1" type="ORF">U27_02739</name>
</gene>
<sequence length="467" mass="54527">MTYRTLFDRVWKPLLPWKEQATKSIIADFVNRFLVKPFLRLGIRSITAERTAHSIECIGKVAKKYREGYSVIMIPSHPMDRRHTLGMMYHCIKISEQISGKSPHVVLATDEITFVYIKLAFLNKLIQRLYRFIGNLSQHIMLNRNDPNSSFRAGIDIARLLRNQSIVVMAGEGYPRHDSRKYVDIPNVVESFYTKLKNKNILPASANKATFVNELVRQVQELIDREDKGAYRSGKISDHVLEHVRQLFLWHIPQGFSLDIDEIIDELLMSWGERFGALQGIDPVLGVTVQPRHKTLILPVAFTEYGKKHLHIDVRDYFLIDNVSYTEVKASLRDMEKIQRCHLALDMLDDRQEYMRIVQDICKFTGVVYTPGQYMFEEYHAGKFPFQPIYEVLEEKVKSAHTQLERRQSEIYRDYLSNFKIAAEIAILDDEDRGLLREAIKLNMADLEQVIPSIRIRRAWQQQDIKQ</sequence>
<dbReference type="EMBL" id="DF820464">
    <property type="protein sequence ID" value="GAK55780.1"/>
    <property type="molecule type" value="Genomic_DNA"/>
</dbReference>
<organism evidence="1 2">
    <name type="scientific">Vecturithrix granuli</name>
    <dbReference type="NCBI Taxonomy" id="1499967"/>
    <lineage>
        <taxon>Bacteria</taxon>
        <taxon>Candidatus Moduliflexota</taxon>
        <taxon>Candidatus Vecturitrichia</taxon>
        <taxon>Candidatus Vecturitrichales</taxon>
        <taxon>Candidatus Vecturitrichaceae</taxon>
        <taxon>Candidatus Vecturithrix</taxon>
    </lineage>
</organism>
<dbReference type="AlphaFoldDB" id="A0A081BTX5"/>
<reference evidence="1 2" key="1">
    <citation type="journal article" date="2015" name="PeerJ">
        <title>First genomic representation of candidate bacterial phylum KSB3 points to enhanced environmental sensing as a trigger of wastewater bulking.</title>
        <authorList>
            <person name="Sekiguchi Y."/>
            <person name="Ohashi A."/>
            <person name="Parks D.H."/>
            <person name="Yamauchi T."/>
            <person name="Tyson G.W."/>
            <person name="Hugenholtz P."/>
        </authorList>
    </citation>
    <scope>NUCLEOTIDE SEQUENCE [LARGE SCALE GENOMIC DNA]</scope>
</reference>
<evidence type="ECO:0000313" key="1">
    <source>
        <dbReference type="EMBL" id="GAK55780.1"/>
    </source>
</evidence>
<keyword evidence="2" id="KW-1185">Reference proteome</keyword>